<keyword evidence="1" id="KW-1133">Transmembrane helix</keyword>
<name>A0A2G9RGT3_AQUCT</name>
<proteinExistence type="predicted"/>
<gene>
    <name evidence="2" type="ORF">AB205_0081910</name>
</gene>
<evidence type="ECO:0000313" key="3">
    <source>
        <dbReference type="Proteomes" id="UP000228934"/>
    </source>
</evidence>
<keyword evidence="3" id="KW-1185">Reference proteome</keyword>
<keyword evidence="1" id="KW-0812">Transmembrane</keyword>
<keyword evidence="1" id="KW-0472">Membrane</keyword>
<evidence type="ECO:0000313" key="2">
    <source>
        <dbReference type="EMBL" id="PIO27132.1"/>
    </source>
</evidence>
<dbReference type="OrthoDB" id="10255128at2759"/>
<sequence>MSLLIADIQQLVGFQKEDRLGCGICSLITSLSCYLLLNGYLFFVSNTDWIGKIYTVTKNKKYFNIQCVFILFNSH</sequence>
<protein>
    <submittedName>
        <fullName evidence="2">Uncharacterized protein</fullName>
    </submittedName>
</protein>
<dbReference type="EMBL" id="KV943066">
    <property type="protein sequence ID" value="PIO27132.1"/>
    <property type="molecule type" value="Genomic_DNA"/>
</dbReference>
<feature type="transmembrane region" description="Helical" evidence="1">
    <location>
        <begin position="20"/>
        <end position="43"/>
    </location>
</feature>
<accession>A0A2G9RGT3</accession>
<organism evidence="2 3">
    <name type="scientific">Aquarana catesbeiana</name>
    <name type="common">American bullfrog</name>
    <name type="synonym">Rana catesbeiana</name>
    <dbReference type="NCBI Taxonomy" id="8400"/>
    <lineage>
        <taxon>Eukaryota</taxon>
        <taxon>Metazoa</taxon>
        <taxon>Chordata</taxon>
        <taxon>Craniata</taxon>
        <taxon>Vertebrata</taxon>
        <taxon>Euteleostomi</taxon>
        <taxon>Amphibia</taxon>
        <taxon>Batrachia</taxon>
        <taxon>Anura</taxon>
        <taxon>Neobatrachia</taxon>
        <taxon>Ranoidea</taxon>
        <taxon>Ranidae</taxon>
        <taxon>Aquarana</taxon>
    </lineage>
</organism>
<reference evidence="3" key="1">
    <citation type="journal article" date="2017" name="Nat. Commun.">
        <title>The North American bullfrog draft genome provides insight into hormonal regulation of long noncoding RNA.</title>
        <authorList>
            <person name="Hammond S.A."/>
            <person name="Warren R.L."/>
            <person name="Vandervalk B.P."/>
            <person name="Kucuk E."/>
            <person name="Khan H."/>
            <person name="Gibb E.A."/>
            <person name="Pandoh P."/>
            <person name="Kirk H."/>
            <person name="Zhao Y."/>
            <person name="Jones M."/>
            <person name="Mungall A.J."/>
            <person name="Coope R."/>
            <person name="Pleasance S."/>
            <person name="Moore R.A."/>
            <person name="Holt R.A."/>
            <person name="Round J.M."/>
            <person name="Ohora S."/>
            <person name="Walle B.V."/>
            <person name="Veldhoen N."/>
            <person name="Helbing C.C."/>
            <person name="Birol I."/>
        </authorList>
    </citation>
    <scope>NUCLEOTIDE SEQUENCE [LARGE SCALE GENOMIC DNA]</scope>
</reference>
<evidence type="ECO:0000256" key="1">
    <source>
        <dbReference type="SAM" id="Phobius"/>
    </source>
</evidence>
<dbReference type="Proteomes" id="UP000228934">
    <property type="component" value="Unassembled WGS sequence"/>
</dbReference>
<dbReference type="AlphaFoldDB" id="A0A2G9RGT3"/>